<evidence type="ECO:0000256" key="3">
    <source>
        <dbReference type="ARBA" id="ARBA00012438"/>
    </source>
</evidence>
<organism evidence="11 12">
    <name type="scientific">Pseudobutyrivibrio ruminis DSM 9787</name>
    <dbReference type="NCBI Taxonomy" id="1123011"/>
    <lineage>
        <taxon>Bacteria</taxon>
        <taxon>Bacillati</taxon>
        <taxon>Bacillota</taxon>
        <taxon>Clostridia</taxon>
        <taxon>Lachnospirales</taxon>
        <taxon>Lachnospiraceae</taxon>
        <taxon>Pseudobutyrivibrio</taxon>
    </lineage>
</organism>
<evidence type="ECO:0000313" key="12">
    <source>
        <dbReference type="Proteomes" id="UP000219563"/>
    </source>
</evidence>
<feature type="transmembrane region" description="Helical" evidence="8">
    <location>
        <begin position="6"/>
        <end position="27"/>
    </location>
</feature>
<dbReference type="Pfam" id="PF02518">
    <property type="entry name" value="HATPase_c"/>
    <property type="match status" value="1"/>
</dbReference>
<dbReference type="InterPro" id="IPR036890">
    <property type="entry name" value="HATPase_C_sf"/>
</dbReference>
<dbReference type="AlphaFoldDB" id="A0A285RCZ4"/>
<feature type="domain" description="Histidine kinase" evidence="9">
    <location>
        <begin position="262"/>
        <end position="479"/>
    </location>
</feature>
<dbReference type="GO" id="GO:0005886">
    <property type="term" value="C:plasma membrane"/>
    <property type="evidence" value="ECO:0007669"/>
    <property type="project" value="TreeGrafter"/>
</dbReference>
<evidence type="ECO:0000256" key="2">
    <source>
        <dbReference type="ARBA" id="ARBA00004370"/>
    </source>
</evidence>
<keyword evidence="8" id="KW-0472">Membrane</keyword>
<dbReference type="SMART" id="SM00387">
    <property type="entry name" value="HATPase_c"/>
    <property type="match status" value="1"/>
</dbReference>
<dbReference type="InterPro" id="IPR003594">
    <property type="entry name" value="HATPase_dom"/>
</dbReference>
<dbReference type="Gene3D" id="6.10.340.10">
    <property type="match status" value="1"/>
</dbReference>
<dbReference type="EC" id="2.7.13.3" evidence="3"/>
<keyword evidence="4" id="KW-0597">Phosphoprotein</keyword>
<evidence type="ECO:0000256" key="8">
    <source>
        <dbReference type="SAM" id="Phobius"/>
    </source>
</evidence>
<dbReference type="PROSITE" id="PS50109">
    <property type="entry name" value="HIS_KIN"/>
    <property type="match status" value="1"/>
</dbReference>
<evidence type="ECO:0000256" key="7">
    <source>
        <dbReference type="ARBA" id="ARBA00023012"/>
    </source>
</evidence>
<dbReference type="CDD" id="cd00082">
    <property type="entry name" value="HisKA"/>
    <property type="match status" value="1"/>
</dbReference>
<dbReference type="PANTHER" id="PTHR45453:SF1">
    <property type="entry name" value="PHOSPHATE REGULON SENSOR PROTEIN PHOR"/>
    <property type="match status" value="1"/>
</dbReference>
<comment type="subcellular location">
    <subcellularLocation>
        <location evidence="2">Membrane</location>
    </subcellularLocation>
</comment>
<dbReference type="EMBL" id="OBMR01000002">
    <property type="protein sequence ID" value="SOB91764.1"/>
    <property type="molecule type" value="Genomic_DNA"/>
</dbReference>
<evidence type="ECO:0000259" key="10">
    <source>
        <dbReference type="PROSITE" id="PS50885"/>
    </source>
</evidence>
<keyword evidence="7" id="KW-0902">Two-component regulatory system</keyword>
<dbReference type="FunFam" id="1.10.287.130:FF:000001">
    <property type="entry name" value="Two-component sensor histidine kinase"/>
    <property type="match status" value="1"/>
</dbReference>
<evidence type="ECO:0000256" key="1">
    <source>
        <dbReference type="ARBA" id="ARBA00000085"/>
    </source>
</evidence>
<comment type="catalytic activity">
    <reaction evidence="1">
        <text>ATP + protein L-histidine = ADP + protein N-phospho-L-histidine.</text>
        <dbReference type="EC" id="2.7.13.3"/>
    </reaction>
</comment>
<dbReference type="GO" id="GO:0016036">
    <property type="term" value="P:cellular response to phosphate starvation"/>
    <property type="evidence" value="ECO:0007669"/>
    <property type="project" value="TreeGrafter"/>
</dbReference>
<dbReference type="Gene3D" id="3.30.565.10">
    <property type="entry name" value="Histidine kinase-like ATPase, C-terminal domain"/>
    <property type="match status" value="1"/>
</dbReference>
<evidence type="ECO:0000256" key="6">
    <source>
        <dbReference type="ARBA" id="ARBA00022777"/>
    </source>
</evidence>
<keyword evidence="8" id="KW-1133">Transmembrane helix</keyword>
<dbReference type="SUPFAM" id="SSF55874">
    <property type="entry name" value="ATPase domain of HSP90 chaperone/DNA topoisomerase II/histidine kinase"/>
    <property type="match status" value="1"/>
</dbReference>
<dbReference type="InterPro" id="IPR003660">
    <property type="entry name" value="HAMP_dom"/>
</dbReference>
<dbReference type="GO" id="GO:0004721">
    <property type="term" value="F:phosphoprotein phosphatase activity"/>
    <property type="evidence" value="ECO:0007669"/>
    <property type="project" value="TreeGrafter"/>
</dbReference>
<proteinExistence type="predicted"/>
<dbReference type="InterPro" id="IPR003661">
    <property type="entry name" value="HisK_dim/P_dom"/>
</dbReference>
<dbReference type="SMART" id="SM00388">
    <property type="entry name" value="HisKA"/>
    <property type="match status" value="1"/>
</dbReference>
<keyword evidence="5" id="KW-0808">Transferase</keyword>
<dbReference type="InterPro" id="IPR005467">
    <property type="entry name" value="His_kinase_dom"/>
</dbReference>
<evidence type="ECO:0000259" key="9">
    <source>
        <dbReference type="PROSITE" id="PS50109"/>
    </source>
</evidence>
<dbReference type="Gene3D" id="1.10.287.130">
    <property type="match status" value="1"/>
</dbReference>
<keyword evidence="8" id="KW-0812">Transmembrane</keyword>
<name>A0A285RCZ4_9FIRM</name>
<sequence>MIVAIILGSLVIVSILSSCFLGDYYVLTKRQDMVELYDIMSNKCNEGVLYGQDYEAEIAALFDRFSVNCVVTGASGEPLISSNTNSEILLNQLNYSMFSNDESVDVINKNDNYEIFKQAFPGSEDDYLVLLGLLPDGSIVFIRATLSAMEHTSSITNKFFLYMVLVAILMTTVFSHFAIAKFTQPLFNIIDITKRISNFDFEAKYTPQVIYNEMDDLGEHVNEMSTTLKRAISQLRTANESLKHDLEVREENENMRKEFVSNVSHELKTPIALIQGYAEGLQEGIMEDENSRQIYLDIIIDEANKMNRLVREMLILNQLEAGQMNMDMVDFDVTEMIDSVVDSNKINFEAQNITYSFINKEPCVVHADEFLVEQVITNFISNAIHYVLNENIINVRYDFVKKGKVRISVFNSGNNIAKKDIKHIWEKFYKADKARSREYGGSGIGLSVVKATMDLMHEKFGVENLPNGVEFWFELTLTKDTKIKQNS</sequence>
<dbReference type="Pfam" id="PF00512">
    <property type="entry name" value="HisKA"/>
    <property type="match status" value="1"/>
</dbReference>
<keyword evidence="6 11" id="KW-0418">Kinase</keyword>
<dbReference type="GO" id="GO:0000155">
    <property type="term" value="F:phosphorelay sensor kinase activity"/>
    <property type="evidence" value="ECO:0007669"/>
    <property type="project" value="InterPro"/>
</dbReference>
<reference evidence="11 12" key="1">
    <citation type="submission" date="2017-08" db="EMBL/GenBank/DDBJ databases">
        <authorList>
            <person name="de Groot N.N."/>
        </authorList>
    </citation>
    <scope>NUCLEOTIDE SEQUENCE [LARGE SCALE GENOMIC DNA]</scope>
    <source>
        <strain evidence="11 12">DSM 9787</strain>
    </source>
</reference>
<dbReference type="Proteomes" id="UP000219563">
    <property type="component" value="Unassembled WGS sequence"/>
</dbReference>
<gene>
    <name evidence="11" type="ORF">SAMN02910411_0805</name>
</gene>
<accession>A0A285RCZ4</accession>
<evidence type="ECO:0000256" key="4">
    <source>
        <dbReference type="ARBA" id="ARBA00022553"/>
    </source>
</evidence>
<dbReference type="InterPro" id="IPR050351">
    <property type="entry name" value="BphY/WalK/GraS-like"/>
</dbReference>
<evidence type="ECO:0000313" key="11">
    <source>
        <dbReference type="EMBL" id="SOB91764.1"/>
    </source>
</evidence>
<dbReference type="InterPro" id="IPR036097">
    <property type="entry name" value="HisK_dim/P_sf"/>
</dbReference>
<feature type="transmembrane region" description="Helical" evidence="8">
    <location>
        <begin position="159"/>
        <end position="179"/>
    </location>
</feature>
<protein>
    <recommendedName>
        <fullName evidence="3">histidine kinase</fullName>
        <ecNumber evidence="3">2.7.13.3</ecNumber>
    </recommendedName>
</protein>
<feature type="domain" description="HAMP" evidence="10">
    <location>
        <begin position="180"/>
        <end position="233"/>
    </location>
</feature>
<dbReference type="PROSITE" id="PS50885">
    <property type="entry name" value="HAMP"/>
    <property type="match status" value="1"/>
</dbReference>
<evidence type="ECO:0000256" key="5">
    <source>
        <dbReference type="ARBA" id="ARBA00022679"/>
    </source>
</evidence>
<dbReference type="PANTHER" id="PTHR45453">
    <property type="entry name" value="PHOSPHATE REGULON SENSOR PROTEIN PHOR"/>
    <property type="match status" value="1"/>
</dbReference>
<dbReference type="SUPFAM" id="SSF47384">
    <property type="entry name" value="Homodimeric domain of signal transducing histidine kinase"/>
    <property type="match status" value="1"/>
</dbReference>